<accession>A0A644WFD9</accession>
<proteinExistence type="predicted"/>
<dbReference type="AlphaFoldDB" id="A0A644WFD9"/>
<comment type="caution">
    <text evidence="1">The sequence shown here is derived from an EMBL/GenBank/DDBJ whole genome shotgun (WGS) entry which is preliminary data.</text>
</comment>
<evidence type="ECO:0000313" key="1">
    <source>
        <dbReference type="EMBL" id="MPM02482.1"/>
    </source>
</evidence>
<organism evidence="1">
    <name type="scientific">bioreactor metagenome</name>
    <dbReference type="NCBI Taxonomy" id="1076179"/>
    <lineage>
        <taxon>unclassified sequences</taxon>
        <taxon>metagenomes</taxon>
        <taxon>ecological metagenomes</taxon>
    </lineage>
</organism>
<protein>
    <submittedName>
        <fullName evidence="1">Uncharacterized protein</fullName>
    </submittedName>
</protein>
<reference evidence="1" key="1">
    <citation type="submission" date="2019-08" db="EMBL/GenBank/DDBJ databases">
        <authorList>
            <person name="Kucharzyk K."/>
            <person name="Murdoch R.W."/>
            <person name="Higgins S."/>
            <person name="Loffler F."/>
        </authorList>
    </citation>
    <scope>NUCLEOTIDE SEQUENCE</scope>
</reference>
<dbReference type="EMBL" id="VSSQ01000872">
    <property type="protein sequence ID" value="MPM02482.1"/>
    <property type="molecule type" value="Genomic_DNA"/>
</dbReference>
<name>A0A644WFD9_9ZZZZ</name>
<gene>
    <name evidence="1" type="ORF">SDC9_48731</name>
</gene>
<sequence>MEEIIYIYDLNQARYFIKQGLKICDIGIHTKTRNPYWVFDKTQSNFEQIFQQWLTQKQYVW</sequence>